<accession>A0AA87AJI3</accession>
<dbReference type="RefSeq" id="WP_003148012.1">
    <property type="nucleotide sequence ID" value="NZ_GL883586.1"/>
</dbReference>
<organism evidence="2 3">
    <name type="scientific">Gemella haemolysans M341</name>
    <dbReference type="NCBI Taxonomy" id="562981"/>
    <lineage>
        <taxon>Bacteria</taxon>
        <taxon>Bacillati</taxon>
        <taxon>Bacillota</taxon>
        <taxon>Bacilli</taxon>
        <taxon>Bacillales</taxon>
        <taxon>Gemellaceae</taxon>
        <taxon>Gemella</taxon>
    </lineage>
</organism>
<proteinExistence type="predicted"/>
<evidence type="ECO:0000313" key="2">
    <source>
        <dbReference type="EMBL" id="EGF86029.1"/>
    </source>
</evidence>
<name>A0AA87AJI3_9BACL</name>
<feature type="domain" description="YopX protein" evidence="1">
    <location>
        <begin position="53"/>
        <end position="139"/>
    </location>
</feature>
<evidence type="ECO:0000313" key="3">
    <source>
        <dbReference type="Proteomes" id="UP000004773"/>
    </source>
</evidence>
<dbReference type="AlphaFoldDB" id="A0AA87AJI3"/>
<evidence type="ECO:0000259" key="1">
    <source>
        <dbReference type="Pfam" id="PF09643"/>
    </source>
</evidence>
<dbReference type="Pfam" id="PF09643">
    <property type="entry name" value="YopX"/>
    <property type="match status" value="1"/>
</dbReference>
<protein>
    <recommendedName>
        <fullName evidence="1">YopX protein domain-containing protein</fullName>
    </recommendedName>
</protein>
<dbReference type="Proteomes" id="UP000004773">
    <property type="component" value="Unassembled WGS sequence"/>
</dbReference>
<sequence>MNLDLYNPFIEVEGLKQPKVYIKSLDMVLPVKVINFHKGTVEVYLNDNADFVPYDFDEVEFIYNTGYKDVGDTYIYTGDILEYVRNEAIFNGKKFLLKKSAEQEFYYLASKKFCGIQLSDMDTTEELSVIGNIYENKYLWED</sequence>
<dbReference type="InterPro" id="IPR019096">
    <property type="entry name" value="YopX_protein"/>
</dbReference>
<reference evidence="2 3" key="1">
    <citation type="submission" date="2011-03" db="EMBL/GenBank/DDBJ databases">
        <title>The Genome Sequence of Gemella haemolysans M341.</title>
        <authorList>
            <consortium name="The Broad Institute Genome Sequencing Platform"/>
            <consortium name="The Broad Institute Genome Sequencing Center for Infectious Disease"/>
            <person name="Earl A."/>
            <person name="Ward D."/>
            <person name="Feldgarden M."/>
            <person name="Gevers D."/>
            <person name="Sibley C.D."/>
            <person name="Field T.R."/>
            <person name="Grinwis M."/>
            <person name="Eshaghurshan C.S."/>
            <person name="Surette M.G."/>
            <person name="Young S.K."/>
            <person name="Zeng Q."/>
            <person name="Gargeya S."/>
            <person name="Fitzgerald M."/>
            <person name="Haas B."/>
            <person name="Abouelleil A."/>
            <person name="Alvarado L."/>
            <person name="Arachchi H.M."/>
            <person name="Berlin A."/>
            <person name="Brown A."/>
            <person name="Chapman S.B."/>
            <person name="Chen Z."/>
            <person name="Dunbar C."/>
            <person name="Freedman E."/>
            <person name="Gearin G."/>
            <person name="Gellesch M."/>
            <person name="Goldberg J."/>
            <person name="Griggs A."/>
            <person name="Gujja S."/>
            <person name="Heilman E.R."/>
            <person name="Heiman D."/>
            <person name="Howarth C."/>
            <person name="Larson L."/>
            <person name="Lui A."/>
            <person name="MacDonald P.J.P."/>
            <person name="Mehta T."/>
            <person name="Montmayeur A."/>
            <person name="Murphy C."/>
            <person name="Neiman D."/>
            <person name="Pearson M."/>
            <person name="Priest M."/>
            <person name="Roberts A."/>
            <person name="Saif S."/>
            <person name="Shea T."/>
            <person name="Shenoy N."/>
            <person name="Sisk P."/>
            <person name="Stolte C."/>
            <person name="Sykes S."/>
            <person name="White J."/>
            <person name="Yandava C."/>
            <person name="Wortman J."/>
            <person name="Nusbaum C."/>
            <person name="Birren B."/>
        </authorList>
    </citation>
    <scope>NUCLEOTIDE SEQUENCE [LARGE SCALE GENOMIC DNA]</scope>
    <source>
        <strain evidence="2 3">M341</strain>
    </source>
</reference>
<dbReference type="SUPFAM" id="SSF159006">
    <property type="entry name" value="YopX-like"/>
    <property type="match status" value="1"/>
</dbReference>
<dbReference type="InterPro" id="IPR023385">
    <property type="entry name" value="YopX-like_C"/>
</dbReference>
<gene>
    <name evidence="2" type="ORF">HMPREF0428_01831</name>
</gene>
<comment type="caution">
    <text evidence="2">The sequence shown here is derived from an EMBL/GenBank/DDBJ whole genome shotgun (WGS) entry which is preliminary data.</text>
</comment>
<dbReference type="Gene3D" id="2.30.30.290">
    <property type="entry name" value="YopX-like domains"/>
    <property type="match status" value="1"/>
</dbReference>
<dbReference type="EMBL" id="ACRO01000047">
    <property type="protein sequence ID" value="EGF86029.1"/>
    <property type="molecule type" value="Genomic_DNA"/>
</dbReference>